<accession>A0A843TAA7</accession>
<sequence>MRLPASATSEHRNWRRRQKQKHWRRWWKEGAAAVAWEGGSGSGEEVWRVSREEVPEVAVYVIDFDLAKKYRDTSTHQHIPYSETCITYSERASEAMLAALINGSIGVICTNTAALQLANAREKRSIALFSSEEKGIFVPNEEEKRCVIISSKTRKLADIDVDVLKTSVQQEFAGSLMSSSNRAPQRDGKAPASPVPPSPSAPPLRQSTFSAD</sequence>
<evidence type="ECO:0000313" key="2">
    <source>
        <dbReference type="EMBL" id="MQL67975.1"/>
    </source>
</evidence>
<dbReference type="AlphaFoldDB" id="A0A843TAA7"/>
<protein>
    <submittedName>
        <fullName evidence="2">Uncharacterized protein</fullName>
    </submittedName>
</protein>
<dbReference type="OrthoDB" id="1998556at2759"/>
<dbReference type="PANTHER" id="PTHR37698:SF1">
    <property type="entry name" value="PHOTOSYNTHETIC NDH SUBUNIT OF SUBCOMPLEX B 1, CHLOROPLASTIC"/>
    <property type="match status" value="1"/>
</dbReference>
<comment type="caution">
    <text evidence="2">The sequence shown here is derived from an EMBL/GenBank/DDBJ whole genome shotgun (WGS) entry which is preliminary data.</text>
</comment>
<dbReference type="GO" id="GO:0010598">
    <property type="term" value="C:NAD(P)H dehydrogenase complex (plastoquinone)"/>
    <property type="evidence" value="ECO:0007669"/>
    <property type="project" value="InterPro"/>
</dbReference>
<evidence type="ECO:0000313" key="3">
    <source>
        <dbReference type="Proteomes" id="UP000652761"/>
    </source>
</evidence>
<keyword evidence="3" id="KW-1185">Reference proteome</keyword>
<dbReference type="GO" id="GO:0009507">
    <property type="term" value="C:chloroplast"/>
    <property type="evidence" value="ECO:0007669"/>
    <property type="project" value="InterPro"/>
</dbReference>
<dbReference type="PANTHER" id="PTHR37698">
    <property type="entry name" value="PHOTOSYNTHETIC NDH SUBUNIT OF SUBCOMPLEX B 1, CHLOROPLASTIC"/>
    <property type="match status" value="1"/>
</dbReference>
<organism evidence="2 3">
    <name type="scientific">Colocasia esculenta</name>
    <name type="common">Wild taro</name>
    <name type="synonym">Arum esculentum</name>
    <dbReference type="NCBI Taxonomy" id="4460"/>
    <lineage>
        <taxon>Eukaryota</taxon>
        <taxon>Viridiplantae</taxon>
        <taxon>Streptophyta</taxon>
        <taxon>Embryophyta</taxon>
        <taxon>Tracheophyta</taxon>
        <taxon>Spermatophyta</taxon>
        <taxon>Magnoliopsida</taxon>
        <taxon>Liliopsida</taxon>
        <taxon>Araceae</taxon>
        <taxon>Aroideae</taxon>
        <taxon>Colocasieae</taxon>
        <taxon>Colocasia</taxon>
    </lineage>
</organism>
<feature type="compositionally biased region" description="Pro residues" evidence="1">
    <location>
        <begin position="193"/>
        <end position="202"/>
    </location>
</feature>
<reference evidence="2" key="1">
    <citation type="submission" date="2017-07" db="EMBL/GenBank/DDBJ databases">
        <title>Taro Niue Genome Assembly and Annotation.</title>
        <authorList>
            <person name="Atibalentja N."/>
            <person name="Keating K."/>
            <person name="Fields C.J."/>
        </authorList>
    </citation>
    <scope>NUCLEOTIDE SEQUENCE</scope>
    <source>
        <strain evidence="2">Niue_2</strain>
        <tissue evidence="2">Leaf</tissue>
    </source>
</reference>
<evidence type="ECO:0000256" key="1">
    <source>
        <dbReference type="SAM" id="MobiDB-lite"/>
    </source>
</evidence>
<gene>
    <name evidence="2" type="ORF">Taro_000264</name>
</gene>
<dbReference type="Gene3D" id="3.40.50.2000">
    <property type="entry name" value="Glycogen Phosphorylase B"/>
    <property type="match status" value="1"/>
</dbReference>
<feature type="region of interest" description="Disordered" evidence="1">
    <location>
        <begin position="174"/>
        <end position="212"/>
    </location>
</feature>
<dbReference type="EMBL" id="NMUH01000005">
    <property type="protein sequence ID" value="MQL67975.1"/>
    <property type="molecule type" value="Genomic_DNA"/>
</dbReference>
<name>A0A843TAA7_COLES</name>
<dbReference type="GO" id="GO:0009773">
    <property type="term" value="P:photosynthetic electron transport in photosystem I"/>
    <property type="evidence" value="ECO:0007669"/>
    <property type="project" value="InterPro"/>
</dbReference>
<proteinExistence type="predicted"/>
<feature type="compositionally biased region" description="Polar residues" evidence="1">
    <location>
        <begin position="174"/>
        <end position="183"/>
    </location>
</feature>
<dbReference type="InterPro" id="IPR044983">
    <property type="entry name" value="PNSB1"/>
</dbReference>
<dbReference type="Proteomes" id="UP000652761">
    <property type="component" value="Unassembled WGS sequence"/>
</dbReference>